<accession>A0A445DEZ8</accession>
<evidence type="ECO:0000313" key="3">
    <source>
        <dbReference type="Proteomes" id="UP000289738"/>
    </source>
</evidence>
<sequence length="26" mass="3013">MPYSQEKLERPSTKGYLYSKPTPVGR</sequence>
<feature type="compositionally biased region" description="Basic and acidic residues" evidence="1">
    <location>
        <begin position="1"/>
        <end position="12"/>
    </location>
</feature>
<evidence type="ECO:0000256" key="1">
    <source>
        <dbReference type="SAM" id="MobiDB-lite"/>
    </source>
</evidence>
<evidence type="ECO:0000313" key="2">
    <source>
        <dbReference type="EMBL" id="RYR61702.1"/>
    </source>
</evidence>
<dbReference type="AlphaFoldDB" id="A0A445DEZ8"/>
<dbReference type="EMBL" id="SDMP01000004">
    <property type="protein sequence ID" value="RYR61702.1"/>
    <property type="molecule type" value="Genomic_DNA"/>
</dbReference>
<name>A0A445DEZ8_ARAHY</name>
<gene>
    <name evidence="2" type="ORF">Ahy_A04g018901</name>
</gene>
<keyword evidence="3" id="KW-1185">Reference proteome</keyword>
<dbReference type="Proteomes" id="UP000289738">
    <property type="component" value="Chromosome A04"/>
</dbReference>
<reference evidence="2 3" key="1">
    <citation type="submission" date="2019-01" db="EMBL/GenBank/DDBJ databases">
        <title>Sequencing of cultivated peanut Arachis hypogaea provides insights into genome evolution and oil improvement.</title>
        <authorList>
            <person name="Chen X."/>
        </authorList>
    </citation>
    <scope>NUCLEOTIDE SEQUENCE [LARGE SCALE GENOMIC DNA]</scope>
    <source>
        <strain evidence="3">cv. Fuhuasheng</strain>
        <tissue evidence="2">Leaves</tissue>
    </source>
</reference>
<feature type="region of interest" description="Disordered" evidence="1">
    <location>
        <begin position="1"/>
        <end position="26"/>
    </location>
</feature>
<comment type="caution">
    <text evidence="2">The sequence shown here is derived from an EMBL/GenBank/DDBJ whole genome shotgun (WGS) entry which is preliminary data.</text>
</comment>
<organism evidence="2 3">
    <name type="scientific">Arachis hypogaea</name>
    <name type="common">Peanut</name>
    <dbReference type="NCBI Taxonomy" id="3818"/>
    <lineage>
        <taxon>Eukaryota</taxon>
        <taxon>Viridiplantae</taxon>
        <taxon>Streptophyta</taxon>
        <taxon>Embryophyta</taxon>
        <taxon>Tracheophyta</taxon>
        <taxon>Spermatophyta</taxon>
        <taxon>Magnoliopsida</taxon>
        <taxon>eudicotyledons</taxon>
        <taxon>Gunneridae</taxon>
        <taxon>Pentapetalae</taxon>
        <taxon>rosids</taxon>
        <taxon>fabids</taxon>
        <taxon>Fabales</taxon>
        <taxon>Fabaceae</taxon>
        <taxon>Papilionoideae</taxon>
        <taxon>50 kb inversion clade</taxon>
        <taxon>dalbergioids sensu lato</taxon>
        <taxon>Dalbergieae</taxon>
        <taxon>Pterocarpus clade</taxon>
        <taxon>Arachis</taxon>
    </lineage>
</organism>
<protein>
    <submittedName>
        <fullName evidence="2">Uncharacterized protein</fullName>
    </submittedName>
</protein>
<proteinExistence type="predicted"/>